<dbReference type="EMBL" id="JAFBRM010000001">
    <property type="protein sequence ID" value="MBM1712597.1"/>
    <property type="molecule type" value="Genomic_DNA"/>
</dbReference>
<evidence type="ECO:0000313" key="8">
    <source>
        <dbReference type="Proteomes" id="UP000732193"/>
    </source>
</evidence>
<dbReference type="InterPro" id="IPR025282">
    <property type="entry name" value="DUF4214"/>
</dbReference>
<accession>A0AAE2VW90</accession>
<evidence type="ECO:0000256" key="4">
    <source>
        <dbReference type="ARBA" id="ARBA00022833"/>
    </source>
</evidence>
<keyword evidence="8" id="KW-1185">Reference proteome</keyword>
<dbReference type="AlphaFoldDB" id="A0AAE2VW90"/>
<keyword evidence="3" id="KW-0378">Hydrolase</keyword>
<sequence length="473" mass="50201">MYTLSEFKWGTGETGEAGGIVNWSFATSPGDGFVFADFITQEAFRTNIRDAFQAWENVANIDFVEVADGADTQIRLGWDDMDGPSGVTGEASFGGSKTTSSLFTMTSAEVRFDQSENWITTFDGAAGEIGFFQVAVHEIGHAIGLDHTNDPDTIMYDRNLDHLTGLGAGDIEGVQIHYGASIPPAGTDGDDVFAARFGDDVVDGLAGSDTLNLSGDQSQYTLTLTADALVVTDRQTGRDGSDTLVNMERLDFQTGTDPDFNIDTFDSIATLAPADLSQIVELYIAYFDRAPDALGLAFWGNAYADGLSLNAMAALFIDQAETRATYPEGMSNAEIATAVYNNVLGRVPDADGFNFWVGVLDEGAVGRDVFILSVLEGAKADIPDGSSAEFAAQVQADRQYLADKSDIGTYFAVTKGMSDTDDARQAMALFDGSQSSIEAAVSATDGHYAAALDANSGDFLMPLVGVLDDPFAA</sequence>
<evidence type="ECO:0000313" key="7">
    <source>
        <dbReference type="EMBL" id="MBM1712597.1"/>
    </source>
</evidence>
<dbReference type="RefSeq" id="WP_203241232.1">
    <property type="nucleotide sequence ID" value="NZ_JAFBRH010000001.1"/>
</dbReference>
<evidence type="ECO:0000256" key="1">
    <source>
        <dbReference type="ARBA" id="ARBA00022670"/>
    </source>
</evidence>
<dbReference type="GO" id="GO:0031012">
    <property type="term" value="C:extracellular matrix"/>
    <property type="evidence" value="ECO:0007669"/>
    <property type="project" value="InterPro"/>
</dbReference>
<keyword evidence="2" id="KW-0479">Metal-binding</keyword>
<keyword evidence="5 7" id="KW-0482">Metalloprotease</keyword>
<dbReference type="Pfam" id="PF00413">
    <property type="entry name" value="Peptidase_M10"/>
    <property type="match status" value="1"/>
</dbReference>
<protein>
    <submittedName>
        <fullName evidence="7">Matrixin family metalloprotease</fullName>
    </submittedName>
</protein>
<evidence type="ECO:0000256" key="3">
    <source>
        <dbReference type="ARBA" id="ARBA00022801"/>
    </source>
</evidence>
<gene>
    <name evidence="7" type="ORF">JQV55_03375</name>
</gene>
<dbReference type="PANTHER" id="PTHR10201">
    <property type="entry name" value="MATRIX METALLOPROTEINASE"/>
    <property type="match status" value="1"/>
</dbReference>
<dbReference type="GO" id="GO:0006508">
    <property type="term" value="P:proteolysis"/>
    <property type="evidence" value="ECO:0007669"/>
    <property type="project" value="UniProtKB-KW"/>
</dbReference>
<keyword evidence="1" id="KW-0645">Protease</keyword>
<dbReference type="Gene3D" id="3.40.390.10">
    <property type="entry name" value="Collagenase (Catalytic Domain)"/>
    <property type="match status" value="1"/>
</dbReference>
<dbReference type="GO" id="GO:0008270">
    <property type="term" value="F:zinc ion binding"/>
    <property type="evidence" value="ECO:0007669"/>
    <property type="project" value="InterPro"/>
</dbReference>
<dbReference type="PRINTS" id="PR00138">
    <property type="entry name" value="MATRIXIN"/>
</dbReference>
<comment type="caution">
    <text evidence="7">The sequence shown here is derived from an EMBL/GenBank/DDBJ whole genome shotgun (WGS) entry which is preliminary data.</text>
</comment>
<dbReference type="GO" id="GO:0030198">
    <property type="term" value="P:extracellular matrix organization"/>
    <property type="evidence" value="ECO:0007669"/>
    <property type="project" value="TreeGrafter"/>
</dbReference>
<dbReference type="Proteomes" id="UP000732193">
    <property type="component" value="Unassembled WGS sequence"/>
</dbReference>
<dbReference type="InterPro" id="IPR001818">
    <property type="entry name" value="Pept_M10_metallopeptidase"/>
</dbReference>
<organism evidence="7 8">
    <name type="scientific">Sulfitobacter geojensis</name>
    <dbReference type="NCBI Taxonomy" id="1342299"/>
    <lineage>
        <taxon>Bacteria</taxon>
        <taxon>Pseudomonadati</taxon>
        <taxon>Pseudomonadota</taxon>
        <taxon>Alphaproteobacteria</taxon>
        <taxon>Rhodobacterales</taxon>
        <taxon>Roseobacteraceae</taxon>
        <taxon>Sulfitobacter</taxon>
    </lineage>
</organism>
<proteinExistence type="predicted"/>
<reference evidence="7 8" key="1">
    <citation type="submission" date="2021-01" db="EMBL/GenBank/DDBJ databases">
        <title>Diatom-associated Roseobacters Show Island Model of Population Structure.</title>
        <authorList>
            <person name="Qu L."/>
            <person name="Feng X."/>
            <person name="Chen Y."/>
            <person name="Li L."/>
            <person name="Wang X."/>
            <person name="Hu Z."/>
            <person name="Wang H."/>
            <person name="Luo H."/>
        </authorList>
    </citation>
    <scope>NUCLEOTIDE SEQUENCE [LARGE SCALE GENOMIC DNA]</scope>
    <source>
        <strain evidence="7 8">TR60-84</strain>
    </source>
</reference>
<dbReference type="InterPro" id="IPR021190">
    <property type="entry name" value="Pept_M10A"/>
</dbReference>
<dbReference type="InterPro" id="IPR006026">
    <property type="entry name" value="Peptidase_Metallo"/>
</dbReference>
<dbReference type="Pfam" id="PF13946">
    <property type="entry name" value="DUF4214"/>
    <property type="match status" value="1"/>
</dbReference>
<dbReference type="GO" id="GO:0004222">
    <property type="term" value="F:metalloendopeptidase activity"/>
    <property type="evidence" value="ECO:0007669"/>
    <property type="project" value="InterPro"/>
</dbReference>
<keyword evidence="4" id="KW-0862">Zinc</keyword>
<evidence type="ECO:0000259" key="6">
    <source>
        <dbReference type="SMART" id="SM00235"/>
    </source>
</evidence>
<dbReference type="SUPFAM" id="SSF55486">
    <property type="entry name" value="Metalloproteases ('zincins'), catalytic domain"/>
    <property type="match status" value="1"/>
</dbReference>
<feature type="domain" description="Peptidase metallopeptidase" evidence="6">
    <location>
        <begin position="19"/>
        <end position="180"/>
    </location>
</feature>
<dbReference type="SMART" id="SM00235">
    <property type="entry name" value="ZnMc"/>
    <property type="match status" value="1"/>
</dbReference>
<evidence type="ECO:0000256" key="2">
    <source>
        <dbReference type="ARBA" id="ARBA00022723"/>
    </source>
</evidence>
<dbReference type="InterPro" id="IPR024079">
    <property type="entry name" value="MetalloPept_cat_dom_sf"/>
</dbReference>
<dbReference type="GO" id="GO:0030574">
    <property type="term" value="P:collagen catabolic process"/>
    <property type="evidence" value="ECO:0007669"/>
    <property type="project" value="TreeGrafter"/>
</dbReference>
<name>A0AAE2VW90_9RHOB</name>
<dbReference type="PANTHER" id="PTHR10201:SF323">
    <property type="entry name" value="MATRIX METALLOPROTEINASE-21"/>
    <property type="match status" value="1"/>
</dbReference>
<evidence type="ECO:0000256" key="5">
    <source>
        <dbReference type="ARBA" id="ARBA00023049"/>
    </source>
</evidence>